<evidence type="ECO:0000259" key="1">
    <source>
        <dbReference type="Pfam" id="PF01844"/>
    </source>
</evidence>
<dbReference type="Pfam" id="PF01844">
    <property type="entry name" value="HNH"/>
    <property type="match status" value="1"/>
</dbReference>
<dbReference type="GO" id="GO:0004519">
    <property type="term" value="F:endonuclease activity"/>
    <property type="evidence" value="ECO:0007669"/>
    <property type="project" value="InterPro"/>
</dbReference>
<organism evidence="2 3">
    <name type="scientific">Aeromonas phage 4_4572</name>
    <dbReference type="NCBI Taxonomy" id="2588517"/>
    <lineage>
        <taxon>Viruses</taxon>
        <taxon>Duplodnaviria</taxon>
        <taxon>Heunggongvirae</taxon>
        <taxon>Uroviricota</taxon>
        <taxon>Caudoviricetes</taxon>
        <taxon>Grimontviridae</taxon>
        <taxon>Lahexavirus</taxon>
        <taxon>Lahexavirus lv44572</taxon>
    </lineage>
</organism>
<dbReference type="GeneID" id="55617429"/>
<dbReference type="Proteomes" id="UP000323023">
    <property type="component" value="Segment"/>
</dbReference>
<reference evidence="2 3" key="1">
    <citation type="submission" date="2019-04" db="EMBL/GenBank/DDBJ databases">
        <title>Nine Novel Phages from a Plateau Lake in Southwest China Provide Insights into Aeromonas Phage Diversity.</title>
        <authorList>
            <person name="Xiao W."/>
            <person name="Bai M."/>
            <person name="Wang Y."/>
            <person name="Cui X."/>
        </authorList>
    </citation>
    <scope>NUCLEOTIDE SEQUENCE [LARGE SCALE GENOMIC DNA]</scope>
</reference>
<dbReference type="GO" id="GO:0003676">
    <property type="term" value="F:nucleic acid binding"/>
    <property type="evidence" value="ECO:0007669"/>
    <property type="project" value="InterPro"/>
</dbReference>
<dbReference type="RefSeq" id="YP_009847055.1">
    <property type="nucleotide sequence ID" value="NC_048773.1"/>
</dbReference>
<gene>
    <name evidence="2" type="primary">44572_035</name>
</gene>
<dbReference type="GO" id="GO:0008270">
    <property type="term" value="F:zinc ion binding"/>
    <property type="evidence" value="ECO:0007669"/>
    <property type="project" value="InterPro"/>
</dbReference>
<name>A0A5B9NDY5_9CAUD</name>
<dbReference type="KEGG" id="vg:55617429"/>
<feature type="domain" description="HNH" evidence="1">
    <location>
        <begin position="10"/>
        <end position="67"/>
    </location>
</feature>
<dbReference type="EMBL" id="MK813943">
    <property type="protein sequence ID" value="QEG09033.1"/>
    <property type="molecule type" value="Genomic_DNA"/>
</dbReference>
<evidence type="ECO:0000313" key="3">
    <source>
        <dbReference type="Proteomes" id="UP000323023"/>
    </source>
</evidence>
<sequence length="69" mass="8005">MAVDYKGGKCEKCGYDKFIGALEFHHLNPEQKDFSLGDKGYTRSWDKIKDELDKCIMVCSNCHKEIHYS</sequence>
<evidence type="ECO:0000313" key="2">
    <source>
        <dbReference type="EMBL" id="QEG09033.1"/>
    </source>
</evidence>
<dbReference type="InterPro" id="IPR002711">
    <property type="entry name" value="HNH"/>
</dbReference>
<keyword evidence="3" id="KW-1185">Reference proteome</keyword>
<accession>A0A5B9NDY5</accession>
<proteinExistence type="predicted"/>
<protein>
    <recommendedName>
        <fullName evidence="1">HNH domain-containing protein</fullName>
    </recommendedName>
</protein>